<accession>A0A410GGM8</accession>
<keyword evidence="3" id="KW-0812">Transmembrane</keyword>
<dbReference type="KEGG" id="pus:CKA81_04830"/>
<organism evidence="5 6">
    <name type="scientific">Pollutimonas thiosulfatoxidans</name>
    <dbReference type="NCBI Taxonomy" id="2028345"/>
    <lineage>
        <taxon>Bacteria</taxon>
        <taxon>Pseudomonadati</taxon>
        <taxon>Pseudomonadota</taxon>
        <taxon>Betaproteobacteria</taxon>
        <taxon>Burkholderiales</taxon>
        <taxon>Alcaligenaceae</taxon>
        <taxon>Pollutimonas</taxon>
    </lineage>
</organism>
<dbReference type="OrthoDB" id="9789291at2"/>
<dbReference type="EMBL" id="CP022987">
    <property type="protein sequence ID" value="QAA95473.1"/>
    <property type="molecule type" value="Genomic_DNA"/>
</dbReference>
<dbReference type="PANTHER" id="PTHR30487">
    <property type="entry name" value="TYPE 4 PREPILIN-LIKE PROTEINS LEADER PEPTIDE-PROCESSING ENZYME"/>
    <property type="match status" value="1"/>
</dbReference>
<comment type="similarity">
    <text evidence="1 2">Belongs to the peptidase A24 family.</text>
</comment>
<dbReference type="PANTHER" id="PTHR30487:SF0">
    <property type="entry name" value="PREPILIN LEADER PEPTIDASE_N-METHYLTRANSFERASE-RELATED"/>
    <property type="match status" value="1"/>
</dbReference>
<evidence type="ECO:0000256" key="2">
    <source>
        <dbReference type="RuleBase" id="RU003793"/>
    </source>
</evidence>
<evidence type="ECO:0000256" key="1">
    <source>
        <dbReference type="ARBA" id="ARBA00005801"/>
    </source>
</evidence>
<dbReference type="GO" id="GO:0006465">
    <property type="term" value="P:signal peptide processing"/>
    <property type="evidence" value="ECO:0007669"/>
    <property type="project" value="TreeGrafter"/>
</dbReference>
<dbReference type="InterPro" id="IPR000045">
    <property type="entry name" value="Prepilin_IV_endopep_pep"/>
</dbReference>
<evidence type="ECO:0000313" key="6">
    <source>
        <dbReference type="Proteomes" id="UP000283474"/>
    </source>
</evidence>
<keyword evidence="3" id="KW-0472">Membrane</keyword>
<reference evidence="5 6" key="1">
    <citation type="submission" date="2017-08" db="EMBL/GenBank/DDBJ databases">
        <authorList>
            <person name="Park S.-J."/>
            <person name="Kim H."/>
        </authorList>
    </citation>
    <scope>NUCLEOTIDE SEQUENCE [LARGE SCALE GENOMIC DNA]</scope>
    <source>
        <strain evidence="6">ye3</strain>
    </source>
</reference>
<dbReference type="RefSeq" id="WP_128354278.1">
    <property type="nucleotide sequence ID" value="NZ_CP022987.1"/>
</dbReference>
<dbReference type="Proteomes" id="UP000283474">
    <property type="component" value="Chromosome"/>
</dbReference>
<feature type="transmembrane region" description="Helical" evidence="3">
    <location>
        <begin position="201"/>
        <end position="220"/>
    </location>
</feature>
<dbReference type="PRINTS" id="PR00864">
    <property type="entry name" value="PREPILNPTASE"/>
</dbReference>
<dbReference type="GO" id="GO:0004190">
    <property type="term" value="F:aspartic-type endopeptidase activity"/>
    <property type="evidence" value="ECO:0007669"/>
    <property type="project" value="InterPro"/>
</dbReference>
<feature type="domain" description="Prepilin type IV endopeptidase peptidase" evidence="4">
    <location>
        <begin position="83"/>
        <end position="190"/>
    </location>
</feature>
<feature type="transmembrane region" description="Helical" evidence="3">
    <location>
        <begin position="101"/>
        <end position="122"/>
    </location>
</feature>
<evidence type="ECO:0000256" key="3">
    <source>
        <dbReference type="SAM" id="Phobius"/>
    </source>
</evidence>
<gene>
    <name evidence="5" type="ORF">CKA81_04830</name>
</gene>
<feature type="transmembrane region" description="Helical" evidence="3">
    <location>
        <begin position="78"/>
        <end position="94"/>
    </location>
</feature>
<sequence>MWTAWHVEPGVAAVAVAAIALILSVPLSHAAYQLPRVLNAQIPAQASRSHRRYRAVFWMAAPMLALLCTWRFGATPATVAATVFVLMLLTLAWIDAETGFLPDVLTIPLLWMGLLVNVGSTFSLLPDAVMGAAAGYLSLWLICGCFQLATGRRGMGNGDFKLLAALGAWLGWAPLPSILLVSSLLALTVALLRRLAGRMEAGASFSFGPYLALAGMATLLRL</sequence>
<feature type="transmembrane region" description="Helical" evidence="3">
    <location>
        <begin position="162"/>
        <end position="189"/>
    </location>
</feature>
<dbReference type="InterPro" id="IPR050882">
    <property type="entry name" value="Prepilin_peptidase/N-MTase"/>
</dbReference>
<keyword evidence="6" id="KW-1185">Reference proteome</keyword>
<name>A0A410GGM8_9BURK</name>
<evidence type="ECO:0000259" key="4">
    <source>
        <dbReference type="Pfam" id="PF01478"/>
    </source>
</evidence>
<dbReference type="AlphaFoldDB" id="A0A410GGM8"/>
<dbReference type="Pfam" id="PF01478">
    <property type="entry name" value="Peptidase_A24"/>
    <property type="match status" value="1"/>
</dbReference>
<dbReference type="InterPro" id="IPR014032">
    <property type="entry name" value="Peptidase_A24A_bac"/>
</dbReference>
<keyword evidence="3" id="KW-1133">Transmembrane helix</keyword>
<proteinExistence type="inferred from homology"/>
<feature type="transmembrane region" description="Helical" evidence="3">
    <location>
        <begin position="12"/>
        <end position="32"/>
    </location>
</feature>
<feature type="transmembrane region" description="Helical" evidence="3">
    <location>
        <begin position="128"/>
        <end position="150"/>
    </location>
</feature>
<dbReference type="GO" id="GO:0005886">
    <property type="term" value="C:plasma membrane"/>
    <property type="evidence" value="ECO:0007669"/>
    <property type="project" value="TreeGrafter"/>
</dbReference>
<protein>
    <recommendedName>
        <fullName evidence="4">Prepilin type IV endopeptidase peptidase domain-containing protein</fullName>
    </recommendedName>
</protein>
<evidence type="ECO:0000313" key="5">
    <source>
        <dbReference type="EMBL" id="QAA95473.1"/>
    </source>
</evidence>
<dbReference type="Gene3D" id="1.20.120.1220">
    <property type="match status" value="1"/>
</dbReference>